<comment type="cofactor">
    <cofactor evidence="8">
        <name>Mg(2+)</name>
        <dbReference type="ChEBI" id="CHEBI:18420"/>
    </cofactor>
</comment>
<evidence type="ECO:0000256" key="4">
    <source>
        <dbReference type="ARBA" id="ARBA00022741"/>
    </source>
</evidence>
<feature type="binding site" evidence="8">
    <location>
        <position position="51"/>
    </location>
    <ligand>
        <name>GTP</name>
        <dbReference type="ChEBI" id="CHEBI:37565"/>
    </ligand>
</feature>
<comment type="domain">
    <text evidence="8">The N-terminal domain determines nucleotide recognition and specific binding, while the C-terminal domain determines the specific binding to the target protein.</text>
</comment>
<dbReference type="Gene3D" id="3.90.550.10">
    <property type="entry name" value="Spore Coat Polysaccharide Biosynthesis Protein SpsA, Chain A"/>
    <property type="match status" value="1"/>
</dbReference>
<keyword evidence="4 8" id="KW-0547">Nucleotide-binding</keyword>
<comment type="function">
    <text evidence="8">Transfers a GMP moiety from GTP to Mo-molybdopterin (Mo-MPT) cofactor (Moco or molybdenum cofactor) to form Mo-molybdopterin guanine dinucleotide (Mo-MGD) cofactor.</text>
</comment>
<keyword evidence="6 8" id="KW-0342">GTP-binding</keyword>
<evidence type="ECO:0000256" key="5">
    <source>
        <dbReference type="ARBA" id="ARBA00022842"/>
    </source>
</evidence>
<keyword evidence="5 8" id="KW-0460">Magnesium</keyword>
<dbReference type="RefSeq" id="WP_110458382.1">
    <property type="nucleotide sequence ID" value="NZ_BPFB01000001.1"/>
</dbReference>
<dbReference type="EC" id="2.7.7.77" evidence="8"/>
<comment type="similarity">
    <text evidence="8">Belongs to the MobA family.</text>
</comment>
<dbReference type="CDD" id="cd02503">
    <property type="entry name" value="MobA"/>
    <property type="match status" value="1"/>
</dbReference>
<dbReference type="SUPFAM" id="SSF53448">
    <property type="entry name" value="Nucleotide-diphospho-sugar transferases"/>
    <property type="match status" value="1"/>
</dbReference>
<comment type="subcellular location">
    <subcellularLocation>
        <location evidence="8">Cytoplasm</location>
    </subcellularLocation>
</comment>
<name>A0ABQ4P2A9_9GAMM</name>
<keyword evidence="7 8" id="KW-0501">Molybdenum cofactor biosynthesis</keyword>
<reference evidence="10 11" key="1">
    <citation type="submission" date="2021-05" db="EMBL/GenBank/DDBJ databases">
        <title>Molecular characterization for Shewanella algae harboring chromosomal blaOXA-55-like strains isolated from clinical and environment sample.</title>
        <authorList>
            <person name="Ohama Y."/>
            <person name="Aoki K."/>
            <person name="Harada S."/>
            <person name="Moriya K."/>
            <person name="Ishii Y."/>
            <person name="Tateda K."/>
        </authorList>
    </citation>
    <scope>NUCLEOTIDE SEQUENCE [LARGE SCALE GENOMIC DNA]</scope>
    <source>
        <strain evidence="10 11">LMG 23746</strain>
    </source>
</reference>
<dbReference type="NCBIfam" id="TIGR02665">
    <property type="entry name" value="molyb_mobA"/>
    <property type="match status" value="1"/>
</dbReference>
<evidence type="ECO:0000259" key="9">
    <source>
        <dbReference type="Pfam" id="PF12804"/>
    </source>
</evidence>
<organism evidence="10 11">
    <name type="scientific">Shewanella algidipiscicola</name>
    <dbReference type="NCBI Taxonomy" id="614070"/>
    <lineage>
        <taxon>Bacteria</taxon>
        <taxon>Pseudomonadati</taxon>
        <taxon>Pseudomonadota</taxon>
        <taxon>Gammaproteobacteria</taxon>
        <taxon>Alteromonadales</taxon>
        <taxon>Shewanellaceae</taxon>
        <taxon>Shewanella</taxon>
    </lineage>
</organism>
<dbReference type="EMBL" id="BPFB01000001">
    <property type="protein sequence ID" value="GIU41650.1"/>
    <property type="molecule type" value="Genomic_DNA"/>
</dbReference>
<protein>
    <recommendedName>
        <fullName evidence="8">Molybdenum cofactor guanylyltransferase</fullName>
        <shortName evidence="8">MoCo guanylyltransferase</shortName>
        <ecNumber evidence="8">2.7.7.77</ecNumber>
    </recommendedName>
    <alternativeName>
        <fullName evidence="8">GTP:molybdopterin guanylyltransferase</fullName>
    </alternativeName>
    <alternativeName>
        <fullName evidence="8">Mo-MPT guanylyltransferase</fullName>
    </alternativeName>
    <alternativeName>
        <fullName evidence="8">Molybdopterin guanylyltransferase</fullName>
    </alternativeName>
    <alternativeName>
        <fullName evidence="8">Molybdopterin-guanine dinucleotide synthase</fullName>
        <shortName evidence="8">MGD synthase</shortName>
    </alternativeName>
</protein>
<feature type="binding site" evidence="8">
    <location>
        <position position="69"/>
    </location>
    <ligand>
        <name>GTP</name>
        <dbReference type="ChEBI" id="CHEBI:37565"/>
    </ligand>
</feature>
<feature type="binding site" evidence="8">
    <location>
        <position position="23"/>
    </location>
    <ligand>
        <name>GTP</name>
        <dbReference type="ChEBI" id="CHEBI:37565"/>
    </ligand>
</feature>
<evidence type="ECO:0000313" key="10">
    <source>
        <dbReference type="EMBL" id="GIU41650.1"/>
    </source>
</evidence>
<dbReference type="GO" id="GO:0016779">
    <property type="term" value="F:nucleotidyltransferase activity"/>
    <property type="evidence" value="ECO:0007669"/>
    <property type="project" value="UniProtKB-KW"/>
</dbReference>
<keyword evidence="1 8" id="KW-0963">Cytoplasm</keyword>
<dbReference type="InterPro" id="IPR025877">
    <property type="entry name" value="MobA-like_NTP_Trfase"/>
</dbReference>
<feature type="binding site" evidence="8">
    <location>
        <begin position="10"/>
        <end position="12"/>
    </location>
    <ligand>
        <name>GTP</name>
        <dbReference type="ChEBI" id="CHEBI:37565"/>
    </ligand>
</feature>
<evidence type="ECO:0000256" key="6">
    <source>
        <dbReference type="ARBA" id="ARBA00023134"/>
    </source>
</evidence>
<keyword evidence="3 8" id="KW-0479">Metal-binding</keyword>
<dbReference type="InterPro" id="IPR029044">
    <property type="entry name" value="Nucleotide-diphossugar_trans"/>
</dbReference>
<evidence type="ECO:0000256" key="2">
    <source>
        <dbReference type="ARBA" id="ARBA00022679"/>
    </source>
</evidence>
<evidence type="ECO:0000313" key="11">
    <source>
        <dbReference type="Proteomes" id="UP000761574"/>
    </source>
</evidence>
<evidence type="ECO:0000256" key="7">
    <source>
        <dbReference type="ARBA" id="ARBA00023150"/>
    </source>
</evidence>
<proteinExistence type="inferred from homology"/>
<comment type="catalytic activity">
    <reaction evidence="8">
        <text>Mo-molybdopterin + GTP + H(+) = Mo-molybdopterin guanine dinucleotide + diphosphate</text>
        <dbReference type="Rhea" id="RHEA:34243"/>
        <dbReference type="ChEBI" id="CHEBI:15378"/>
        <dbReference type="ChEBI" id="CHEBI:33019"/>
        <dbReference type="ChEBI" id="CHEBI:37565"/>
        <dbReference type="ChEBI" id="CHEBI:71302"/>
        <dbReference type="ChEBI" id="CHEBI:71310"/>
        <dbReference type="EC" id="2.7.7.77"/>
    </reaction>
</comment>
<dbReference type="PANTHER" id="PTHR19136">
    <property type="entry name" value="MOLYBDENUM COFACTOR GUANYLYLTRANSFERASE"/>
    <property type="match status" value="1"/>
</dbReference>
<dbReference type="Pfam" id="PF12804">
    <property type="entry name" value="NTP_transf_3"/>
    <property type="match status" value="1"/>
</dbReference>
<evidence type="ECO:0000256" key="8">
    <source>
        <dbReference type="HAMAP-Rule" id="MF_00316"/>
    </source>
</evidence>
<accession>A0ABQ4P2A9</accession>
<dbReference type="Proteomes" id="UP000761574">
    <property type="component" value="Unassembled WGS sequence"/>
</dbReference>
<comment type="subunit">
    <text evidence="8">Monomer.</text>
</comment>
<keyword evidence="10" id="KW-0548">Nucleotidyltransferase</keyword>
<dbReference type="HAMAP" id="MF_00316">
    <property type="entry name" value="MobA"/>
    <property type="match status" value="1"/>
</dbReference>
<feature type="domain" description="MobA-like NTP transferase" evidence="9">
    <location>
        <begin position="7"/>
        <end position="157"/>
    </location>
</feature>
<dbReference type="PANTHER" id="PTHR19136:SF81">
    <property type="entry name" value="MOLYBDENUM COFACTOR GUANYLYLTRANSFERASE"/>
    <property type="match status" value="1"/>
</dbReference>
<comment type="caution">
    <text evidence="10">The sequence shown here is derived from an EMBL/GenBank/DDBJ whole genome shotgun (WGS) entry which is preliminary data.</text>
</comment>
<keyword evidence="2 8" id="KW-0808">Transferase</keyword>
<feature type="binding site" evidence="8">
    <location>
        <position position="99"/>
    </location>
    <ligand>
        <name>Mg(2+)</name>
        <dbReference type="ChEBI" id="CHEBI:18420"/>
    </ligand>
</feature>
<sequence length="198" mass="21650">MSQQIDAVILAGGMARRMGGNDKGLVELNGQPMIKHAIDRIKPQVKEIVINANRNQNRYAEFGYKVLSDEDSGYLGPLAGMITALGHTLADYLLVVPCDCPLLPRDLVARMLAAIDAQQADMAVASDGKREQPVVLLIKPELRSSMKAFLDAGERKIDVWYAQHNCAVCDFSDQPSAFVNVNTPEQKQLLSEAIAQSI</sequence>
<evidence type="ECO:0000256" key="1">
    <source>
        <dbReference type="ARBA" id="ARBA00022490"/>
    </source>
</evidence>
<keyword evidence="11" id="KW-1185">Reference proteome</keyword>
<gene>
    <name evidence="8 10" type="primary">mobA</name>
    <name evidence="10" type="ORF">TUM4630_00760</name>
</gene>
<evidence type="ECO:0000256" key="3">
    <source>
        <dbReference type="ARBA" id="ARBA00022723"/>
    </source>
</evidence>
<dbReference type="InterPro" id="IPR013482">
    <property type="entry name" value="Molybde_CF_guanTrfase"/>
</dbReference>
<feature type="binding site" evidence="8">
    <location>
        <position position="99"/>
    </location>
    <ligand>
        <name>GTP</name>
        <dbReference type="ChEBI" id="CHEBI:37565"/>
    </ligand>
</feature>